<dbReference type="PATRIC" id="fig|1379910.4.peg.946"/>
<proteinExistence type="predicted"/>
<evidence type="ECO:0000313" key="1">
    <source>
        <dbReference type="EMBL" id="AKQ45035.1"/>
    </source>
</evidence>
<dbReference type="OrthoDB" id="1242346at2"/>
<dbReference type="Proteomes" id="UP000036458">
    <property type="component" value="Chromosome"/>
</dbReference>
<gene>
    <name evidence="1" type="ORF">TH63_04345</name>
</gene>
<accession>A0A0H4VH74</accession>
<name>A0A0H4VH74_9BACT</name>
<evidence type="ECO:0000313" key="2">
    <source>
        <dbReference type="Proteomes" id="UP000036458"/>
    </source>
</evidence>
<dbReference type="AlphaFoldDB" id="A0A0H4VH74"/>
<protein>
    <submittedName>
        <fullName evidence="1">Uncharacterized protein</fullName>
    </submittedName>
</protein>
<reference evidence="1 2" key="1">
    <citation type="submission" date="2015-01" db="EMBL/GenBank/DDBJ databases">
        <title>Rufibacter sp./DG31D/ whole genome sequencing.</title>
        <authorList>
            <person name="Kim M.K."/>
            <person name="Srinivasan S."/>
            <person name="Lee J.-J."/>
        </authorList>
    </citation>
    <scope>NUCLEOTIDE SEQUENCE [LARGE SCALE GENOMIC DNA]</scope>
    <source>
        <strain evidence="1 2">DG31D</strain>
    </source>
</reference>
<dbReference type="KEGG" id="ruf:TH63_04345"/>
<dbReference type="PROSITE" id="PS51257">
    <property type="entry name" value="PROKAR_LIPOPROTEIN"/>
    <property type="match status" value="1"/>
</dbReference>
<keyword evidence="2" id="KW-1185">Reference proteome</keyword>
<dbReference type="EMBL" id="CP010777">
    <property type="protein sequence ID" value="AKQ45035.1"/>
    <property type="molecule type" value="Genomic_DNA"/>
</dbReference>
<organism evidence="1 2">
    <name type="scientific">Rufibacter radiotolerans</name>
    <dbReference type="NCBI Taxonomy" id="1379910"/>
    <lineage>
        <taxon>Bacteria</taxon>
        <taxon>Pseudomonadati</taxon>
        <taxon>Bacteroidota</taxon>
        <taxon>Cytophagia</taxon>
        <taxon>Cytophagales</taxon>
        <taxon>Hymenobacteraceae</taxon>
        <taxon>Rufibacter</taxon>
    </lineage>
</organism>
<dbReference type="RefSeq" id="WP_048919866.1">
    <property type="nucleotide sequence ID" value="NZ_CP010777.1"/>
</dbReference>
<sequence>MSKALIASFILLQVLTSCSEKVAQQSSQTSTTTLSQSDLKAYILKETEEGGRFDFFTSIKGHENDGIQIKPGIYDTKRGLAIYKWGKANYDAGVKSLDEVYAIYSEYKKRPVNEIEKTYLKMGFGRELEK</sequence>
<dbReference type="STRING" id="1379910.TH63_04345"/>